<dbReference type="Proteomes" id="UP000094472">
    <property type="component" value="Unassembled WGS sequence"/>
</dbReference>
<accession>A0A1E3W3Q8</accession>
<keyword evidence="3" id="KW-1185">Reference proteome</keyword>
<comment type="caution">
    <text evidence="2">The sequence shown here is derived from an EMBL/GenBank/DDBJ whole genome shotgun (WGS) entry which is preliminary data.</text>
</comment>
<proteinExistence type="predicted"/>
<keyword evidence="1" id="KW-0732">Signal</keyword>
<organism evidence="2 3">
    <name type="scientific">Methyloceanibacter superfactus</name>
    <dbReference type="NCBI Taxonomy" id="1774969"/>
    <lineage>
        <taxon>Bacteria</taxon>
        <taxon>Pseudomonadati</taxon>
        <taxon>Pseudomonadota</taxon>
        <taxon>Alphaproteobacteria</taxon>
        <taxon>Hyphomicrobiales</taxon>
        <taxon>Hyphomicrobiaceae</taxon>
        <taxon>Methyloceanibacter</taxon>
    </lineage>
</organism>
<evidence type="ECO:0000256" key="1">
    <source>
        <dbReference type="SAM" id="SignalP"/>
    </source>
</evidence>
<feature type="signal peptide" evidence="1">
    <location>
        <begin position="1"/>
        <end position="20"/>
    </location>
</feature>
<protein>
    <submittedName>
        <fullName evidence="2">Uncharacterized protein</fullName>
    </submittedName>
</protein>
<name>A0A1E3W3Q8_9HYPH</name>
<sequence>MVKYTFAAALIFGFAGAAIAADASQFVIIKDKNQHCRVIDKKLVSEDELGMQIGKQGYPSREEANIDVQVICDNS</sequence>
<dbReference type="AlphaFoldDB" id="A0A1E3W3Q8"/>
<dbReference type="EMBL" id="LPWF01000013">
    <property type="protein sequence ID" value="ODS00433.1"/>
    <property type="molecule type" value="Genomic_DNA"/>
</dbReference>
<dbReference type="RefSeq" id="WP_069441004.1">
    <property type="nucleotide sequence ID" value="NZ_LPWF01000013.1"/>
</dbReference>
<gene>
    <name evidence="2" type="ORF">AUC69_00755</name>
</gene>
<evidence type="ECO:0000313" key="2">
    <source>
        <dbReference type="EMBL" id="ODS00433.1"/>
    </source>
</evidence>
<feature type="chain" id="PRO_5009138935" evidence="1">
    <location>
        <begin position="21"/>
        <end position="75"/>
    </location>
</feature>
<evidence type="ECO:0000313" key="3">
    <source>
        <dbReference type="Proteomes" id="UP000094472"/>
    </source>
</evidence>
<reference evidence="2 3" key="1">
    <citation type="journal article" date="2016" name="Environ. Microbiol.">
        <title>New Methyloceanibacter diversity from North Sea sediments includes methanotroph containing solely the soluble methane monooxygenase.</title>
        <authorList>
            <person name="Vekeman B."/>
            <person name="Kerckhof F.M."/>
            <person name="Cremers G."/>
            <person name="de Vos P."/>
            <person name="Vandamme P."/>
            <person name="Boon N."/>
            <person name="Op den Camp H.J."/>
            <person name="Heylen K."/>
        </authorList>
    </citation>
    <scope>NUCLEOTIDE SEQUENCE [LARGE SCALE GENOMIC DNA]</scope>
    <source>
        <strain evidence="2 3">R-67175</strain>
    </source>
</reference>